<gene>
    <name evidence="2" type="ORF">C5L28_001982</name>
    <name evidence="1" type="ORF">LPKJCM_00371</name>
</gene>
<evidence type="ECO:0000313" key="4">
    <source>
        <dbReference type="Proteomes" id="UP000294668"/>
    </source>
</evidence>
<name>A0A224VFL9_9LACO</name>
<protein>
    <submittedName>
        <fullName evidence="1">Uncharacterized protein</fullName>
    </submittedName>
</protein>
<dbReference type="Proteomes" id="UP000214739">
    <property type="component" value="Unassembled WGS sequence"/>
</dbReference>
<reference evidence="2" key="3">
    <citation type="submission" date="2019-02" db="EMBL/GenBank/DDBJ databases">
        <authorList>
            <person name="Buron G."/>
            <person name="Chaylann A."/>
            <person name="Dolejs I."/>
            <person name="Forster J."/>
            <person name="Miks M.H."/>
        </authorList>
    </citation>
    <scope>NUCLEOTIDE SEQUENCE</scope>
    <source>
        <strain evidence="2">DSM 10551</strain>
    </source>
</reference>
<sequence length="169" mass="19707">MPFLYNKDSSNFLQVYKNVHGHIDNRIFNKTEKGETSSIIFGIDSQGINSKSPEYKFTKTYRTLDTTYKTVKDLLNHNISEIIFYGHSLNKSDFSYFMAVFDNFDIYNNTKLSLTFAYNSTVPHDKIDKFNQVSNLMFEYGRTLNNNHGNNLLHKLIIEGRISLKDIHL</sequence>
<keyword evidence="4" id="KW-1185">Reference proteome</keyword>
<reference evidence="1 3" key="1">
    <citation type="journal article" date="2017" name="Biosci Microbiota Food Health">
        <title>Genomic characterization reconfirms the taxonomic status of Lactobacillus parakefiri.</title>
        <authorList>
            <person name="Tanizawa Y."/>
            <person name="Kobayashi H."/>
            <person name="Kaminuma E."/>
            <person name="Sakamoto M."/>
            <person name="Ohkuma M."/>
            <person name="Nakamura Y."/>
            <person name="Arita M."/>
            <person name="Tohno M."/>
        </authorList>
    </citation>
    <scope>NUCLEOTIDE SEQUENCE [LARGE SCALE GENOMIC DNA]</scope>
    <source>
        <strain evidence="1 3">JCM 8573</strain>
    </source>
</reference>
<dbReference type="EMBL" id="BDGB01000029">
    <property type="protein sequence ID" value="GAW71291.1"/>
    <property type="molecule type" value="Genomic_DNA"/>
</dbReference>
<accession>A0A224VFL9</accession>
<proteinExistence type="predicted"/>
<comment type="caution">
    <text evidence="1">The sequence shown here is derived from an EMBL/GenBank/DDBJ whole genome shotgun (WGS) entry which is preliminary data.</text>
</comment>
<dbReference type="EMBL" id="PUFL01000060">
    <property type="protein sequence ID" value="TDG90897.1"/>
    <property type="molecule type" value="Genomic_DNA"/>
</dbReference>
<reference evidence="2 4" key="2">
    <citation type="journal article" date="2019" name="Appl. Microbiol. Biotechnol.">
        <title>Uncovering carbohydrate metabolism through a genotype-phenotype association study of 56 lactic acid bacteria genomes.</title>
        <authorList>
            <person name="Buron-Moles G."/>
            <person name="Chailyan A."/>
            <person name="Dolejs I."/>
            <person name="Forster J."/>
            <person name="Miks M.H."/>
        </authorList>
    </citation>
    <scope>NUCLEOTIDE SEQUENCE [LARGE SCALE GENOMIC DNA]</scope>
    <source>
        <strain evidence="2 4">DSM 10551</strain>
    </source>
</reference>
<evidence type="ECO:0000313" key="2">
    <source>
        <dbReference type="EMBL" id="TDG90897.1"/>
    </source>
</evidence>
<evidence type="ECO:0000313" key="1">
    <source>
        <dbReference type="EMBL" id="GAW71291.1"/>
    </source>
</evidence>
<dbReference type="Proteomes" id="UP000294668">
    <property type="component" value="Unassembled WGS sequence"/>
</dbReference>
<dbReference type="AlphaFoldDB" id="A0A224VFL9"/>
<evidence type="ECO:0000313" key="3">
    <source>
        <dbReference type="Proteomes" id="UP000214739"/>
    </source>
</evidence>
<organism evidence="1 3">
    <name type="scientific">Lentilactobacillus parakefiri</name>
    <dbReference type="NCBI Taxonomy" id="152332"/>
    <lineage>
        <taxon>Bacteria</taxon>
        <taxon>Bacillati</taxon>
        <taxon>Bacillota</taxon>
        <taxon>Bacilli</taxon>
        <taxon>Lactobacillales</taxon>
        <taxon>Lactobacillaceae</taxon>
        <taxon>Lentilactobacillus</taxon>
    </lineage>
</organism>